<dbReference type="CDD" id="cd08548">
    <property type="entry name" value="Type_I_cohesin_like"/>
    <property type="match status" value="1"/>
</dbReference>
<organism evidence="2 3">
    <name type="scientific">Jutongia hominis</name>
    <dbReference type="NCBI Taxonomy" id="2763664"/>
    <lineage>
        <taxon>Bacteria</taxon>
        <taxon>Bacillati</taxon>
        <taxon>Bacillota</taxon>
        <taxon>Clostridia</taxon>
        <taxon>Lachnospirales</taxon>
        <taxon>Lachnospiraceae</taxon>
        <taxon>Jutongia</taxon>
    </lineage>
</organism>
<reference evidence="2 3" key="1">
    <citation type="submission" date="2020-08" db="EMBL/GenBank/DDBJ databases">
        <title>Genome public.</title>
        <authorList>
            <person name="Liu C."/>
            <person name="Sun Q."/>
        </authorList>
    </citation>
    <scope>NUCLEOTIDE SEQUENCE [LARGE SCALE GENOMIC DNA]</scope>
    <source>
        <strain evidence="2 3">BX3</strain>
    </source>
</reference>
<dbReference type="InterPro" id="IPR002102">
    <property type="entry name" value="Cohesin_dom"/>
</dbReference>
<dbReference type="EMBL" id="JACRSW010000001">
    <property type="protein sequence ID" value="MBC8556334.1"/>
    <property type="molecule type" value="Genomic_DNA"/>
</dbReference>
<dbReference type="SUPFAM" id="SSF49384">
    <property type="entry name" value="Carbohydrate-binding domain"/>
    <property type="match status" value="1"/>
</dbReference>
<name>A0ABR7MRB2_9FIRM</name>
<evidence type="ECO:0000313" key="3">
    <source>
        <dbReference type="Proteomes" id="UP000637513"/>
    </source>
</evidence>
<gene>
    <name evidence="2" type="ORF">H8700_01160</name>
</gene>
<accession>A0ABR7MRB2</accession>
<evidence type="ECO:0000313" key="2">
    <source>
        <dbReference type="EMBL" id="MBC8556334.1"/>
    </source>
</evidence>
<keyword evidence="3" id="KW-1185">Reference proteome</keyword>
<feature type="domain" description="Cohesin" evidence="1">
    <location>
        <begin position="201"/>
        <end position="334"/>
    </location>
</feature>
<evidence type="ECO:0000259" key="1">
    <source>
        <dbReference type="Pfam" id="PF00963"/>
    </source>
</evidence>
<dbReference type="RefSeq" id="WP_249302397.1">
    <property type="nucleotide sequence ID" value="NZ_JACRSW010000001.1"/>
</dbReference>
<dbReference type="Proteomes" id="UP000637513">
    <property type="component" value="Unassembled WGS sequence"/>
</dbReference>
<proteinExistence type="predicted"/>
<dbReference type="Pfam" id="PF00963">
    <property type="entry name" value="Cohesin"/>
    <property type="match status" value="1"/>
</dbReference>
<protein>
    <recommendedName>
        <fullName evidence="1">Cohesin domain-containing protein</fullName>
    </recommendedName>
</protein>
<dbReference type="Gene3D" id="2.60.40.680">
    <property type="match status" value="1"/>
</dbReference>
<comment type="caution">
    <text evidence="2">The sequence shown here is derived from an EMBL/GenBank/DDBJ whole genome shotgun (WGS) entry which is preliminary data.</text>
</comment>
<sequence>MKLNKKMIAALCVCIVLLLLGEAYIVHRNHFASGVTGKKDSVAYTVSKNKFDGTVDEWCKSLLDDYVVIDQKKCRIGDQTISKYFLKKERNYTKKEMVKVIRYFTNDNTELVLQLSDGNYLTIGKLDKKLKSKQRMHTVTFVDYDNRVLKKEIVLEGKNANPPTVKGRKHYRFDKWDHSYEKIQSDLELKAVYKEDDTAISITVKSVQAKPGQTKVKVPVKVSNNTGILGMTLSLYYDDTQLKLTDIKNGKAFKDILTLTKSGRLKNGCKCVWDGQELEDYQIQDGEIAELVFDIPKTTDPGVYQIKIKCKEGDVVDKNLLPILPLITDGTVTIAD</sequence>
<dbReference type="InterPro" id="IPR008965">
    <property type="entry name" value="CBM2/CBM3_carb-bd_dom_sf"/>
</dbReference>